<keyword evidence="5 7" id="KW-1133">Transmembrane helix</keyword>
<dbReference type="InterPro" id="IPR035906">
    <property type="entry name" value="MetI-like_sf"/>
</dbReference>
<keyword evidence="2 7" id="KW-0813">Transport</keyword>
<accession>A0A6G8QAF4</accession>
<keyword evidence="4 7" id="KW-0812">Transmembrane</keyword>
<evidence type="ECO:0000256" key="5">
    <source>
        <dbReference type="ARBA" id="ARBA00022989"/>
    </source>
</evidence>
<proteinExistence type="inferred from homology"/>
<dbReference type="KEGG" id="rub:GBA63_13135"/>
<dbReference type="InterPro" id="IPR000515">
    <property type="entry name" value="MetI-like"/>
</dbReference>
<dbReference type="EMBL" id="CP045119">
    <property type="protein sequence ID" value="QIN83474.1"/>
    <property type="molecule type" value="Genomic_DNA"/>
</dbReference>
<comment type="similarity">
    <text evidence="7">Belongs to the binding-protein-dependent transport system permease family.</text>
</comment>
<dbReference type="PANTHER" id="PTHR43744">
    <property type="entry name" value="ABC TRANSPORTER PERMEASE PROTEIN MG189-RELATED-RELATED"/>
    <property type="match status" value="1"/>
</dbReference>
<feature type="transmembrane region" description="Helical" evidence="7">
    <location>
        <begin position="73"/>
        <end position="97"/>
    </location>
</feature>
<keyword evidence="3" id="KW-1003">Cell membrane</keyword>
<name>A0A6G8QAF4_9ACTN</name>
<sequence>MVGNRAQTRILQVAVNGVLLFAVFLLIMPYLYMISASFKEGNEIFSIPIEVLPQGLHLGNYRILFEETNFPRWFLNSVFVGLSRMAIAVIVSVMAGYAFAKFEFRFKNLLFVFVLATLTLPIYVLIVPLYDMMVTLGWTDRYVALILPFAAQAIGVFLARQYLLSIPDEILDAARVDGATEWGVFWRVVLPLSTPVMAVLGILFFTTAWNDFIWPLVVMTEDNKFPVALGLPTLLGPYSQEYGAVMAGAFLSTLPIIIVFLIAQRRFIEALTAGAVKG</sequence>
<gene>
    <name evidence="9" type="ORF">GBA63_13135</name>
</gene>
<organism evidence="9 10">
    <name type="scientific">Rubrobacter tropicus</name>
    <dbReference type="NCBI Taxonomy" id="2653851"/>
    <lineage>
        <taxon>Bacteria</taxon>
        <taxon>Bacillati</taxon>
        <taxon>Actinomycetota</taxon>
        <taxon>Rubrobacteria</taxon>
        <taxon>Rubrobacterales</taxon>
        <taxon>Rubrobacteraceae</taxon>
        <taxon>Rubrobacter</taxon>
    </lineage>
</organism>
<keyword evidence="6 7" id="KW-0472">Membrane</keyword>
<reference evidence="9 10" key="1">
    <citation type="submission" date="2019-10" db="EMBL/GenBank/DDBJ databases">
        <title>Rubrobacter sp nov SCSIO 52090 isolated from a deep-sea sediment in the South China Sea.</title>
        <authorList>
            <person name="Chen R.W."/>
        </authorList>
    </citation>
    <scope>NUCLEOTIDE SEQUENCE [LARGE SCALE GENOMIC DNA]</scope>
    <source>
        <strain evidence="9 10">SCSIO 52909</strain>
    </source>
</reference>
<evidence type="ECO:0000313" key="9">
    <source>
        <dbReference type="EMBL" id="QIN83474.1"/>
    </source>
</evidence>
<comment type="subcellular location">
    <subcellularLocation>
        <location evidence="1 7">Cell membrane</location>
        <topology evidence="1 7">Multi-pass membrane protein</topology>
    </subcellularLocation>
</comment>
<feature type="domain" description="ABC transmembrane type-1" evidence="8">
    <location>
        <begin position="74"/>
        <end position="263"/>
    </location>
</feature>
<dbReference type="SUPFAM" id="SSF161098">
    <property type="entry name" value="MetI-like"/>
    <property type="match status" value="1"/>
</dbReference>
<dbReference type="GO" id="GO:0005886">
    <property type="term" value="C:plasma membrane"/>
    <property type="evidence" value="ECO:0007669"/>
    <property type="project" value="UniProtKB-SubCell"/>
</dbReference>
<dbReference type="Gene3D" id="1.10.3720.10">
    <property type="entry name" value="MetI-like"/>
    <property type="match status" value="1"/>
</dbReference>
<feature type="transmembrane region" description="Helical" evidence="7">
    <location>
        <begin position="12"/>
        <end position="32"/>
    </location>
</feature>
<evidence type="ECO:0000256" key="4">
    <source>
        <dbReference type="ARBA" id="ARBA00022692"/>
    </source>
</evidence>
<evidence type="ECO:0000256" key="6">
    <source>
        <dbReference type="ARBA" id="ARBA00023136"/>
    </source>
</evidence>
<dbReference type="AlphaFoldDB" id="A0A6G8QAF4"/>
<evidence type="ECO:0000256" key="3">
    <source>
        <dbReference type="ARBA" id="ARBA00022475"/>
    </source>
</evidence>
<feature type="transmembrane region" description="Helical" evidence="7">
    <location>
        <begin position="142"/>
        <end position="163"/>
    </location>
</feature>
<keyword evidence="10" id="KW-1185">Reference proteome</keyword>
<evidence type="ECO:0000256" key="7">
    <source>
        <dbReference type="RuleBase" id="RU363032"/>
    </source>
</evidence>
<dbReference type="RefSeq" id="WP_166176797.1">
    <property type="nucleotide sequence ID" value="NZ_CP045119.1"/>
</dbReference>
<evidence type="ECO:0000313" key="10">
    <source>
        <dbReference type="Proteomes" id="UP000501452"/>
    </source>
</evidence>
<dbReference type="CDD" id="cd06261">
    <property type="entry name" value="TM_PBP2"/>
    <property type="match status" value="1"/>
</dbReference>
<feature type="transmembrane region" description="Helical" evidence="7">
    <location>
        <begin position="184"/>
        <end position="209"/>
    </location>
</feature>
<protein>
    <submittedName>
        <fullName evidence="9">ABC transporter permease subunit</fullName>
    </submittedName>
</protein>
<feature type="transmembrane region" description="Helical" evidence="7">
    <location>
        <begin position="109"/>
        <end position="130"/>
    </location>
</feature>
<evidence type="ECO:0000259" key="8">
    <source>
        <dbReference type="PROSITE" id="PS50928"/>
    </source>
</evidence>
<dbReference type="GO" id="GO:0055085">
    <property type="term" value="P:transmembrane transport"/>
    <property type="evidence" value="ECO:0007669"/>
    <property type="project" value="InterPro"/>
</dbReference>
<evidence type="ECO:0000256" key="1">
    <source>
        <dbReference type="ARBA" id="ARBA00004651"/>
    </source>
</evidence>
<dbReference type="PROSITE" id="PS50928">
    <property type="entry name" value="ABC_TM1"/>
    <property type="match status" value="1"/>
</dbReference>
<dbReference type="Pfam" id="PF00528">
    <property type="entry name" value="BPD_transp_1"/>
    <property type="match status" value="1"/>
</dbReference>
<feature type="transmembrane region" description="Helical" evidence="7">
    <location>
        <begin position="242"/>
        <end position="263"/>
    </location>
</feature>
<dbReference type="PANTHER" id="PTHR43744:SF12">
    <property type="entry name" value="ABC TRANSPORTER PERMEASE PROTEIN MG189-RELATED"/>
    <property type="match status" value="1"/>
</dbReference>
<dbReference type="Proteomes" id="UP000501452">
    <property type="component" value="Chromosome"/>
</dbReference>
<evidence type="ECO:0000256" key="2">
    <source>
        <dbReference type="ARBA" id="ARBA00022448"/>
    </source>
</evidence>